<evidence type="ECO:0000313" key="1">
    <source>
        <dbReference type="EMBL" id="CCO46680.1"/>
    </source>
</evidence>
<comment type="caution">
    <text evidence="1">The sequence shown here is derived from an EMBL/GenBank/DDBJ whole genome shotgun (WGS) entry which is preliminary data.</text>
</comment>
<proteinExistence type="predicted"/>
<organism evidence="1 2">
    <name type="scientific">Vibrio nigripulchritudo SOn1</name>
    <dbReference type="NCBI Taxonomy" id="1238450"/>
    <lineage>
        <taxon>Bacteria</taxon>
        <taxon>Pseudomonadati</taxon>
        <taxon>Pseudomonadota</taxon>
        <taxon>Gammaproteobacteria</taxon>
        <taxon>Vibrionales</taxon>
        <taxon>Vibrionaceae</taxon>
        <taxon>Vibrio</taxon>
    </lineage>
</organism>
<dbReference type="EMBL" id="CAOF01000095">
    <property type="protein sequence ID" value="CCO46680.1"/>
    <property type="molecule type" value="Genomic_DNA"/>
</dbReference>
<gene>
    <name evidence="1" type="ORF">VIBNISOn1_1840063</name>
</gene>
<accession>A0AAV2VPM5</accession>
<evidence type="ECO:0000313" key="2">
    <source>
        <dbReference type="Proteomes" id="UP000018211"/>
    </source>
</evidence>
<dbReference type="Proteomes" id="UP000018211">
    <property type="component" value="Unassembled WGS sequence"/>
</dbReference>
<sequence>MPTKSASVLLIRNARITISCYCKGPEGYRGRLRALNSEPLALPNKTKPLTIFLDPYPHLDEMFLSIYLKIRRDLFLLFLYLIGYKMAY</sequence>
<protein>
    <submittedName>
        <fullName evidence="1">Uncharacterized protein</fullName>
    </submittedName>
</protein>
<dbReference type="AlphaFoldDB" id="A0AAV2VPM5"/>
<name>A0AAV2VPM5_9VIBR</name>
<reference evidence="1 2" key="1">
    <citation type="journal article" date="2013" name="ISME J.">
        <title>Comparative genomics of pathogenic lineages of Vibrio nigripulchritudo identifies virulence-associated traits.</title>
        <authorList>
            <person name="Goudenege D."/>
            <person name="Labreuche Y."/>
            <person name="Krin E."/>
            <person name="Ansquer D."/>
            <person name="Mangenot S."/>
            <person name="Calteau A."/>
            <person name="Medigue C."/>
            <person name="Mazel D."/>
            <person name="Polz M.F."/>
            <person name="Le Roux F."/>
        </authorList>
    </citation>
    <scope>NUCLEOTIDE SEQUENCE [LARGE SCALE GENOMIC DNA]</scope>
    <source>
        <strain evidence="1 2">SOn1</strain>
    </source>
</reference>